<keyword evidence="4" id="KW-1185">Reference proteome</keyword>
<evidence type="ECO:0000313" key="3">
    <source>
        <dbReference type="EMBL" id="GEL97688.1"/>
    </source>
</evidence>
<feature type="domain" description="DUF4350" evidence="2">
    <location>
        <begin position="61"/>
        <end position="234"/>
    </location>
</feature>
<protein>
    <recommendedName>
        <fullName evidence="2">DUF4350 domain-containing protein</fullName>
    </recommendedName>
</protein>
<dbReference type="EMBL" id="BJWH01000004">
    <property type="protein sequence ID" value="GEL97688.1"/>
    <property type="molecule type" value="Genomic_DNA"/>
</dbReference>
<feature type="transmembrane region" description="Helical" evidence="1">
    <location>
        <begin position="30"/>
        <end position="49"/>
    </location>
</feature>
<sequence>MSTPVTTVHDAVVGDGTSTRGRSAQRWRRARWPLALLALVVGAGILSALPEPRTSTLTLAPDNPGDLGARAAAQILAREGVDVRYVRRVADVRTLAGPGSTVLVVGDYLLTDEQVDVLDATGADLVLADAGWALGVLSPSLASSGVAPAEAEVRAAACDDPDAVAAGTITAGGGLLATGPGAVVCFPAPGTGTDQGGAYAVTESDGRRIVGLADMAPLTNQHLAEQGNAALVLRALGRHERLVWYIPSLDDTGGGGEQEPSSGQLLPPVVPVLALQLLLVLVVTALWRGRRLGRLVTEQLPVVVRAGETTRGRGRLYRRGRSYGHAAAALRAGTAARSAARLGLPGSAGAPLVIDAIARAAGRRPTDVEALLYGPPPTDDRGLTQLARDLDHLESEVHRT</sequence>
<accession>A0A511JI43</accession>
<reference evidence="3 4" key="1">
    <citation type="submission" date="2019-07" db="EMBL/GenBank/DDBJ databases">
        <title>Whole genome shotgun sequence of Cellulomonas terrae NBRC 100819.</title>
        <authorList>
            <person name="Hosoyama A."/>
            <person name="Uohara A."/>
            <person name="Ohji S."/>
            <person name="Ichikawa N."/>
        </authorList>
    </citation>
    <scope>NUCLEOTIDE SEQUENCE [LARGE SCALE GENOMIC DNA]</scope>
    <source>
        <strain evidence="3 4">NBRC 100819</strain>
    </source>
</reference>
<dbReference type="InterPro" id="IPR025646">
    <property type="entry name" value="DUF4350"/>
</dbReference>
<dbReference type="OrthoDB" id="5241668at2"/>
<proteinExistence type="predicted"/>
<evidence type="ECO:0000313" key="4">
    <source>
        <dbReference type="Proteomes" id="UP000321049"/>
    </source>
</evidence>
<evidence type="ECO:0000259" key="2">
    <source>
        <dbReference type="Pfam" id="PF14258"/>
    </source>
</evidence>
<gene>
    <name evidence="3" type="ORF">CTE05_12350</name>
</gene>
<dbReference type="Pfam" id="PF14258">
    <property type="entry name" value="DUF4350"/>
    <property type="match status" value="1"/>
</dbReference>
<keyword evidence="1" id="KW-0812">Transmembrane</keyword>
<evidence type="ECO:0000256" key="1">
    <source>
        <dbReference type="SAM" id="Phobius"/>
    </source>
</evidence>
<comment type="caution">
    <text evidence="3">The sequence shown here is derived from an EMBL/GenBank/DDBJ whole genome shotgun (WGS) entry which is preliminary data.</text>
</comment>
<keyword evidence="1" id="KW-1133">Transmembrane helix</keyword>
<name>A0A511JI43_9CELL</name>
<dbReference type="AlphaFoldDB" id="A0A511JI43"/>
<organism evidence="3 4">
    <name type="scientific">Cellulomonas terrae</name>
    <dbReference type="NCBI Taxonomy" id="311234"/>
    <lineage>
        <taxon>Bacteria</taxon>
        <taxon>Bacillati</taxon>
        <taxon>Actinomycetota</taxon>
        <taxon>Actinomycetes</taxon>
        <taxon>Micrococcales</taxon>
        <taxon>Cellulomonadaceae</taxon>
        <taxon>Cellulomonas</taxon>
    </lineage>
</organism>
<dbReference type="Proteomes" id="UP000321049">
    <property type="component" value="Unassembled WGS sequence"/>
</dbReference>
<keyword evidence="1" id="KW-0472">Membrane</keyword>